<protein>
    <recommendedName>
        <fullName evidence="1">UPF0311 protein LJ656_07460</fullName>
    </recommendedName>
</protein>
<evidence type="ECO:0000313" key="3">
    <source>
        <dbReference type="Proteomes" id="UP001431019"/>
    </source>
</evidence>
<comment type="similarity">
    <text evidence="1">Belongs to the UPF0311 family.</text>
</comment>
<keyword evidence="3" id="KW-1185">Reference proteome</keyword>
<proteinExistence type="inferred from homology"/>
<dbReference type="Gene3D" id="2.40.160.20">
    <property type="match status" value="1"/>
</dbReference>
<name>A0ABS8JR97_9BURK</name>
<dbReference type="PANTHER" id="PTHR37315:SF1">
    <property type="entry name" value="UPF0311 PROTEIN BLR7842"/>
    <property type="match status" value="1"/>
</dbReference>
<dbReference type="EMBL" id="JAJITD010000003">
    <property type="protein sequence ID" value="MCC8392423.1"/>
    <property type="molecule type" value="Genomic_DNA"/>
</dbReference>
<organism evidence="2 3">
    <name type="scientific">Paraburkholderia sejongensis</name>
    <dbReference type="NCBI Taxonomy" id="2886946"/>
    <lineage>
        <taxon>Bacteria</taxon>
        <taxon>Pseudomonadati</taxon>
        <taxon>Pseudomonadota</taxon>
        <taxon>Betaproteobacteria</taxon>
        <taxon>Burkholderiales</taxon>
        <taxon>Burkholderiaceae</taxon>
        <taxon>Paraburkholderia</taxon>
    </lineage>
</organism>
<reference evidence="2 3" key="1">
    <citation type="submission" date="2021-11" db="EMBL/GenBank/DDBJ databases">
        <authorList>
            <person name="Oh E.-T."/>
            <person name="Kim S.-B."/>
        </authorList>
    </citation>
    <scope>NUCLEOTIDE SEQUENCE [LARGE SCALE GENOMIC DNA]</scope>
    <source>
        <strain evidence="2 3">MMS20-SJTR3</strain>
    </source>
</reference>
<evidence type="ECO:0000313" key="2">
    <source>
        <dbReference type="EMBL" id="MCC8392423.1"/>
    </source>
</evidence>
<dbReference type="InterPro" id="IPR020915">
    <property type="entry name" value="UPF0311"/>
</dbReference>
<dbReference type="PANTHER" id="PTHR37315">
    <property type="entry name" value="UPF0311 PROTEIN BLR7842"/>
    <property type="match status" value="1"/>
</dbReference>
<evidence type="ECO:0000256" key="1">
    <source>
        <dbReference type="HAMAP-Rule" id="MF_00775"/>
    </source>
</evidence>
<sequence length="150" mass="16501">MQPVLTHIADITIEVGQPVTVGDTGDGLRRVVPILGGTIRGEISGEICAAGADYQLIRADGFTTLDARYAARLDNGEHLFIVNTGVRFGPIDVMERITRGEPVPPEQVYFRTTPRFETTSAAHAWLSRHIFVASGIRRPDCVQLQVFRVE</sequence>
<accession>A0ABS8JR97</accession>
<dbReference type="Pfam" id="PF11578">
    <property type="entry name" value="DUF3237"/>
    <property type="match status" value="1"/>
</dbReference>
<comment type="caution">
    <text evidence="2">The sequence shown here is derived from an EMBL/GenBank/DDBJ whole genome shotgun (WGS) entry which is preliminary data.</text>
</comment>
<dbReference type="HAMAP" id="MF_00775">
    <property type="entry name" value="UPF0311"/>
    <property type="match status" value="1"/>
</dbReference>
<dbReference type="RefSeq" id="WP_230508629.1">
    <property type="nucleotide sequence ID" value="NZ_JAJITD010000003.1"/>
</dbReference>
<gene>
    <name evidence="2" type="ORF">LJ656_07460</name>
</gene>
<dbReference type="Proteomes" id="UP001431019">
    <property type="component" value="Unassembled WGS sequence"/>
</dbReference>